<evidence type="ECO:0000256" key="1">
    <source>
        <dbReference type="SAM" id="SignalP"/>
    </source>
</evidence>
<evidence type="ECO:0000313" key="2">
    <source>
        <dbReference type="EMBL" id="STZ74066.1"/>
    </source>
</evidence>
<proteinExistence type="predicted"/>
<name>A0A378U9N0_MYCFO</name>
<dbReference type="NCBIfam" id="TIGR04529">
    <property type="entry name" value="MTB_hemophore"/>
    <property type="match status" value="1"/>
</dbReference>
<feature type="signal peptide" evidence="1">
    <location>
        <begin position="1"/>
        <end position="32"/>
    </location>
</feature>
<feature type="chain" id="PRO_5039137759" evidence="1">
    <location>
        <begin position="33"/>
        <end position="120"/>
    </location>
</feature>
<gene>
    <name evidence="2" type="ORF">NCTC1542_01614</name>
</gene>
<dbReference type="AlphaFoldDB" id="A0A378U9N0"/>
<organism evidence="2 3">
    <name type="scientific">Mycolicibacterium fortuitum</name>
    <name type="common">Mycobacterium fortuitum</name>
    <dbReference type="NCBI Taxonomy" id="1766"/>
    <lineage>
        <taxon>Bacteria</taxon>
        <taxon>Bacillati</taxon>
        <taxon>Actinomycetota</taxon>
        <taxon>Actinomycetes</taxon>
        <taxon>Mycobacteriales</taxon>
        <taxon>Mycobacteriaceae</taxon>
        <taxon>Mycolicibacterium</taxon>
    </lineage>
</organism>
<dbReference type="GO" id="GO:0020037">
    <property type="term" value="F:heme binding"/>
    <property type="evidence" value="ECO:0007669"/>
    <property type="project" value="InterPro"/>
</dbReference>
<protein>
    <submittedName>
        <fullName evidence="2">Low molecular weight t-cell antigen tb8.4</fullName>
    </submittedName>
</protein>
<evidence type="ECO:0000313" key="3">
    <source>
        <dbReference type="Proteomes" id="UP000255389"/>
    </source>
</evidence>
<dbReference type="InterPro" id="IPR032407">
    <property type="entry name" value="MHB"/>
</dbReference>
<keyword evidence="1" id="KW-0732">Signal</keyword>
<dbReference type="Proteomes" id="UP000255389">
    <property type="component" value="Unassembled WGS sequence"/>
</dbReference>
<sequence>MVGRKFLNMFRLSLTRLAVGLGGLALSLTAGAGIANAGPNLDSAINTTCTYPQLVSALDAQDPQVRMAFDQSPILQRGLREFIADPPAKRAKTAQDVANAPMFQPYLGTIEQAFNTCNNF</sequence>
<reference evidence="2 3" key="1">
    <citation type="submission" date="2018-06" db="EMBL/GenBank/DDBJ databases">
        <authorList>
            <consortium name="Pathogen Informatics"/>
            <person name="Doyle S."/>
        </authorList>
    </citation>
    <scope>NUCLEOTIDE SEQUENCE [LARGE SCALE GENOMIC DNA]</scope>
    <source>
        <strain evidence="2 3">NCTC1542</strain>
    </source>
</reference>
<accession>A0A378U9N0</accession>
<dbReference type="EMBL" id="UGQY01000001">
    <property type="protein sequence ID" value="STZ74066.1"/>
    <property type="molecule type" value="Genomic_DNA"/>
</dbReference>